<dbReference type="InterPro" id="IPR051560">
    <property type="entry name" value="MAM_domain-containing"/>
</dbReference>
<dbReference type="NCBIfam" id="TIGR04183">
    <property type="entry name" value="Por_Secre_tail"/>
    <property type="match status" value="1"/>
</dbReference>
<organism evidence="4 5">
    <name type="scientific">Nonlabens dokdonensis</name>
    <dbReference type="NCBI Taxonomy" id="328515"/>
    <lineage>
        <taxon>Bacteria</taxon>
        <taxon>Pseudomonadati</taxon>
        <taxon>Bacteroidota</taxon>
        <taxon>Flavobacteriia</taxon>
        <taxon>Flavobacteriales</taxon>
        <taxon>Flavobacteriaceae</taxon>
        <taxon>Nonlabens</taxon>
    </lineage>
</organism>
<dbReference type="GO" id="GO:0008237">
    <property type="term" value="F:metallopeptidase activity"/>
    <property type="evidence" value="ECO:0007669"/>
    <property type="project" value="InterPro"/>
</dbReference>
<dbReference type="InterPro" id="IPR026444">
    <property type="entry name" value="Secre_tail"/>
</dbReference>
<dbReference type="RefSeq" id="WP_303687087.1">
    <property type="nucleotide sequence ID" value="NZ_MAAX01000134.1"/>
</dbReference>
<dbReference type="GO" id="GO:0016020">
    <property type="term" value="C:membrane"/>
    <property type="evidence" value="ECO:0007669"/>
    <property type="project" value="InterPro"/>
</dbReference>
<feature type="domain" description="MAM" evidence="3">
    <location>
        <begin position="513"/>
        <end position="674"/>
    </location>
</feature>
<dbReference type="SUPFAM" id="SSF55486">
    <property type="entry name" value="Metalloproteases ('zincins'), catalytic domain"/>
    <property type="match status" value="1"/>
</dbReference>
<evidence type="ECO:0000256" key="2">
    <source>
        <dbReference type="SAM" id="SignalP"/>
    </source>
</evidence>
<dbReference type="Gene3D" id="3.40.390.10">
    <property type="entry name" value="Collagenase (Catalytic Domain)"/>
    <property type="match status" value="1"/>
</dbReference>
<proteinExistence type="predicted"/>
<feature type="signal peptide" evidence="2">
    <location>
        <begin position="1"/>
        <end position="22"/>
    </location>
</feature>
<dbReference type="PANTHER" id="PTHR23282">
    <property type="entry name" value="APICAL ENDOSOMAL GLYCOPROTEIN PRECURSOR"/>
    <property type="match status" value="1"/>
</dbReference>
<dbReference type="GO" id="GO:0004553">
    <property type="term" value="F:hydrolase activity, hydrolyzing O-glycosyl compounds"/>
    <property type="evidence" value="ECO:0007669"/>
    <property type="project" value="UniProtKB-ARBA"/>
</dbReference>
<sequence>MKKTPTQLLLALVVLFSTFSFAQERLCSTHSDLQLAMAQDPVLEQNVQDVERFLKQRSRELISTNSVNGDVITIPVVVHVLYGNATQNISVAQIQSQIDVLNEDFRRTNSDADNVWSQAADTQIEFCLAQVDPNGNATNGITRKASSVTSWNTTQNRMKSSATGGTDPWDTTQYLNMWTVSALNSNGQPGILGYAQFPGGNRATDGVVMGYNYFGRTGAVSAPFDGGRTTTHEVGHLFGLRHIWGDGPCGADDFVSDTPLSDASNGGCQIGSVSCGSVDMVQNYMDYSNDSCMNLFTQGQKARMRANLLNGGFHSSLAQSTKCTPPSGGGGTGCNSTINNFPYSNGFENSLAGWTQDTSDTMDWTIQSGGTPSSSTGPAGADQGSFYVYVEASSPNFNRTAILNSPCLDFASGSTPTASFRYQMTGNAVGTLRLQARTSGSSSWSTVFTKSGDQGTSWLTGTAALSVNTAQVRLVVDTTDSWQGDIAVDAFDISVATSGGGSGCANGVSSFPYNEGFENTLGQWSQNNGDSLDWTLRSGGTPSGSTGPSGAAQGSFYVYVEASNPNFNKTAILDSPCFDLSNQSNAILSFQYQMTGNAVGTLRVQASTGGAYSTIFTQSGNQGAAWQTANVSLAAYAGGDLQLRLVVDTTSSWQGDIAVDDLEISGASADKCAGVPAYNSANTYSVGDQVVYQNTLFELAPGQWLNLGTCGTAREAIASEVSIPLEISVYPNPVSGSQLFTTATGENVNYVIYNLTGQTVSKGNLQGNAINVAELKANVYLIQINDGSQTVTKKFIKK</sequence>
<comment type="caution">
    <text evidence="4">The sequence shown here is derived from an EMBL/GenBank/DDBJ whole genome shotgun (WGS) entry which is preliminary data.</text>
</comment>
<evidence type="ECO:0000256" key="1">
    <source>
        <dbReference type="ARBA" id="ARBA00022729"/>
    </source>
</evidence>
<dbReference type="AlphaFoldDB" id="A0A1Z8ATP1"/>
<keyword evidence="1 2" id="KW-0732">Signal</keyword>
<dbReference type="PROSITE" id="PS50060">
    <property type="entry name" value="MAM_2"/>
    <property type="match status" value="2"/>
</dbReference>
<dbReference type="CDD" id="cd04275">
    <property type="entry name" value="ZnMc_pappalysin_like"/>
    <property type="match status" value="1"/>
</dbReference>
<dbReference type="SUPFAM" id="SSF49899">
    <property type="entry name" value="Concanavalin A-like lectins/glucanases"/>
    <property type="match status" value="2"/>
</dbReference>
<dbReference type="InterPro" id="IPR008754">
    <property type="entry name" value="Peptidase_M43"/>
</dbReference>
<dbReference type="InterPro" id="IPR024079">
    <property type="entry name" value="MetalloPept_cat_dom_sf"/>
</dbReference>
<dbReference type="GO" id="GO:0005975">
    <property type="term" value="P:carbohydrate metabolic process"/>
    <property type="evidence" value="ECO:0007669"/>
    <property type="project" value="UniProtKB-ARBA"/>
</dbReference>
<protein>
    <recommendedName>
        <fullName evidence="3">MAM domain-containing protein</fullName>
    </recommendedName>
</protein>
<dbReference type="CDD" id="cd06263">
    <property type="entry name" value="MAM"/>
    <property type="match status" value="2"/>
</dbReference>
<reference evidence="5" key="1">
    <citation type="journal article" date="2017" name="Proc. Natl. Acad. Sci. U.S.A.">
        <title>Simulation of Deepwater Horizon oil plume reveals substrate specialization within a complex community of hydrocarbon-degraders.</title>
        <authorList>
            <person name="Hu P."/>
            <person name="Dubinsky E.A."/>
            <person name="Probst A.J."/>
            <person name="Wang J."/>
            <person name="Sieber C.M.K."/>
            <person name="Tom L.M."/>
            <person name="Gardinali P."/>
            <person name="Banfield J.F."/>
            <person name="Atlas R.M."/>
            <person name="Andersen G.L."/>
        </authorList>
    </citation>
    <scope>NUCLEOTIDE SEQUENCE [LARGE SCALE GENOMIC DNA]</scope>
</reference>
<dbReference type="Pfam" id="PF00629">
    <property type="entry name" value="MAM"/>
    <property type="match status" value="2"/>
</dbReference>
<dbReference type="Proteomes" id="UP000196102">
    <property type="component" value="Unassembled WGS sequence"/>
</dbReference>
<dbReference type="Gene3D" id="2.60.120.200">
    <property type="match status" value="2"/>
</dbReference>
<dbReference type="PANTHER" id="PTHR23282:SF101">
    <property type="entry name" value="MAM DOMAIN-CONTAINING PROTEIN"/>
    <property type="match status" value="1"/>
</dbReference>
<dbReference type="SMART" id="SM00137">
    <property type="entry name" value="MAM"/>
    <property type="match status" value="2"/>
</dbReference>
<evidence type="ECO:0000313" key="4">
    <source>
        <dbReference type="EMBL" id="OUS13703.1"/>
    </source>
</evidence>
<dbReference type="Pfam" id="PF18962">
    <property type="entry name" value="Por_Secre_tail"/>
    <property type="match status" value="1"/>
</dbReference>
<feature type="domain" description="MAM" evidence="3">
    <location>
        <begin position="343"/>
        <end position="506"/>
    </location>
</feature>
<dbReference type="Pfam" id="PF05572">
    <property type="entry name" value="Peptidase_M43"/>
    <property type="match status" value="1"/>
</dbReference>
<evidence type="ECO:0000259" key="3">
    <source>
        <dbReference type="PROSITE" id="PS50060"/>
    </source>
</evidence>
<dbReference type="InterPro" id="IPR013320">
    <property type="entry name" value="ConA-like_dom_sf"/>
</dbReference>
<dbReference type="EMBL" id="MAAX01000134">
    <property type="protein sequence ID" value="OUS13703.1"/>
    <property type="molecule type" value="Genomic_DNA"/>
</dbReference>
<evidence type="ECO:0000313" key="5">
    <source>
        <dbReference type="Proteomes" id="UP000196102"/>
    </source>
</evidence>
<feature type="chain" id="PRO_5012825954" description="MAM domain-containing protein" evidence="2">
    <location>
        <begin position="23"/>
        <end position="798"/>
    </location>
</feature>
<accession>A0A1Z8ATP1</accession>
<name>A0A1Z8ATP1_9FLAO</name>
<gene>
    <name evidence="4" type="ORF">A9Q93_08970</name>
</gene>
<dbReference type="InterPro" id="IPR000998">
    <property type="entry name" value="MAM_dom"/>
</dbReference>